<feature type="coiled-coil region" evidence="1">
    <location>
        <begin position="40"/>
        <end position="134"/>
    </location>
</feature>
<evidence type="ECO:0000256" key="1">
    <source>
        <dbReference type="SAM" id="Coils"/>
    </source>
</evidence>
<evidence type="ECO:0000313" key="4">
    <source>
        <dbReference type="Proteomes" id="UP000054558"/>
    </source>
</evidence>
<dbReference type="PANTHER" id="PTHR35315">
    <property type="entry name" value="ACI13"/>
    <property type="match status" value="1"/>
</dbReference>
<organism evidence="3 4">
    <name type="scientific">Klebsormidium nitens</name>
    <name type="common">Green alga</name>
    <name type="synonym">Ulothrix nitens</name>
    <dbReference type="NCBI Taxonomy" id="105231"/>
    <lineage>
        <taxon>Eukaryota</taxon>
        <taxon>Viridiplantae</taxon>
        <taxon>Streptophyta</taxon>
        <taxon>Klebsormidiophyceae</taxon>
        <taxon>Klebsormidiales</taxon>
        <taxon>Klebsormidiaceae</taxon>
        <taxon>Klebsormidium</taxon>
    </lineage>
</organism>
<gene>
    <name evidence="3" type="ORF">KFL_001940050</name>
</gene>
<keyword evidence="4" id="KW-1185">Reference proteome</keyword>
<protein>
    <recommendedName>
        <fullName evidence="5">RAB6-interacting golgin</fullName>
    </recommendedName>
</protein>
<sequence>MATNTGKAVTMESRILQSEEILRAKQEQIRKFIEANYGQILDRQKEIQQVEAELAALQMEAKQTVNPRKQALEFLRKKIEQQGERTSQAKAKEVQTKKAYEDAVQIARAEEQEKEKLSNELQALVQETASSQLERLEQLTRRLELLSGGAHSLLQASSQDGNKSSETQQAELPPKASDRSTATPTESSKVNYKLDE</sequence>
<feature type="compositionally biased region" description="Polar residues" evidence="2">
    <location>
        <begin position="154"/>
        <end position="170"/>
    </location>
</feature>
<feature type="compositionally biased region" description="Polar residues" evidence="2">
    <location>
        <begin position="179"/>
        <end position="190"/>
    </location>
</feature>
<evidence type="ECO:0000256" key="2">
    <source>
        <dbReference type="SAM" id="MobiDB-lite"/>
    </source>
</evidence>
<accession>A0A1Y1I8X7</accession>
<dbReference type="OMA" id="PPMQMVL"/>
<dbReference type="AlphaFoldDB" id="A0A1Y1I8X7"/>
<dbReference type="OrthoDB" id="543227at2759"/>
<evidence type="ECO:0008006" key="5">
    <source>
        <dbReference type="Google" id="ProtNLM"/>
    </source>
</evidence>
<keyword evidence="1" id="KW-0175">Coiled coil</keyword>
<proteinExistence type="predicted"/>
<feature type="region of interest" description="Disordered" evidence="2">
    <location>
        <begin position="152"/>
        <end position="196"/>
    </location>
</feature>
<reference evidence="3 4" key="1">
    <citation type="journal article" date="2014" name="Nat. Commun.">
        <title>Klebsormidium flaccidum genome reveals primary factors for plant terrestrial adaptation.</title>
        <authorList>
            <person name="Hori K."/>
            <person name="Maruyama F."/>
            <person name="Fujisawa T."/>
            <person name="Togashi T."/>
            <person name="Yamamoto N."/>
            <person name="Seo M."/>
            <person name="Sato S."/>
            <person name="Yamada T."/>
            <person name="Mori H."/>
            <person name="Tajima N."/>
            <person name="Moriyama T."/>
            <person name="Ikeuchi M."/>
            <person name="Watanabe M."/>
            <person name="Wada H."/>
            <person name="Kobayashi K."/>
            <person name="Saito M."/>
            <person name="Masuda T."/>
            <person name="Sasaki-Sekimoto Y."/>
            <person name="Mashiguchi K."/>
            <person name="Awai K."/>
            <person name="Shimojima M."/>
            <person name="Masuda S."/>
            <person name="Iwai M."/>
            <person name="Nobusawa T."/>
            <person name="Narise T."/>
            <person name="Kondo S."/>
            <person name="Saito H."/>
            <person name="Sato R."/>
            <person name="Murakawa M."/>
            <person name="Ihara Y."/>
            <person name="Oshima-Yamada Y."/>
            <person name="Ohtaka K."/>
            <person name="Satoh M."/>
            <person name="Sonobe K."/>
            <person name="Ishii M."/>
            <person name="Ohtani R."/>
            <person name="Kanamori-Sato M."/>
            <person name="Honoki R."/>
            <person name="Miyazaki D."/>
            <person name="Mochizuki H."/>
            <person name="Umetsu J."/>
            <person name="Higashi K."/>
            <person name="Shibata D."/>
            <person name="Kamiya Y."/>
            <person name="Sato N."/>
            <person name="Nakamura Y."/>
            <person name="Tabata S."/>
            <person name="Ida S."/>
            <person name="Kurokawa K."/>
            <person name="Ohta H."/>
        </authorList>
    </citation>
    <scope>NUCLEOTIDE SEQUENCE [LARGE SCALE GENOMIC DNA]</scope>
    <source>
        <strain evidence="3 4">NIES-2285</strain>
    </source>
</reference>
<evidence type="ECO:0000313" key="3">
    <source>
        <dbReference type="EMBL" id="GAQ84548.1"/>
    </source>
</evidence>
<dbReference type="PANTHER" id="PTHR35315:SF1">
    <property type="entry name" value="RAB6-INTERACTING GOLGIN"/>
    <property type="match status" value="1"/>
</dbReference>
<dbReference type="EMBL" id="DF237143">
    <property type="protein sequence ID" value="GAQ84548.1"/>
    <property type="molecule type" value="Genomic_DNA"/>
</dbReference>
<dbReference type="Proteomes" id="UP000054558">
    <property type="component" value="Unassembled WGS sequence"/>
</dbReference>
<name>A0A1Y1I8X7_KLENI</name>